<keyword evidence="2" id="KW-0663">Pyridoxal phosphate</keyword>
<evidence type="ECO:0000259" key="4">
    <source>
        <dbReference type="Pfam" id="PF00291"/>
    </source>
</evidence>
<dbReference type="GO" id="GO:0006565">
    <property type="term" value="P:L-serine catabolic process"/>
    <property type="evidence" value="ECO:0007669"/>
    <property type="project" value="TreeGrafter"/>
</dbReference>
<gene>
    <name evidence="5" type="ORF">ABN611_19565</name>
</gene>
<dbReference type="InterPro" id="IPR001926">
    <property type="entry name" value="TrpB-like_PALP"/>
</dbReference>
<feature type="domain" description="Tryptophan synthase beta chain-like PALP" evidence="4">
    <location>
        <begin position="2"/>
        <end position="123"/>
    </location>
</feature>
<evidence type="ECO:0000313" key="5">
    <source>
        <dbReference type="EMBL" id="XBV28584.1"/>
    </source>
</evidence>
<dbReference type="PANTHER" id="PTHR48078">
    <property type="entry name" value="THREONINE DEHYDRATASE, MITOCHONDRIAL-RELATED"/>
    <property type="match status" value="1"/>
</dbReference>
<proteinExistence type="predicted"/>
<reference evidence="5" key="1">
    <citation type="submission" date="2024-06" db="EMBL/GenBank/DDBJ databases">
        <title>Kribbella sp. strain HUAS MG21 genome sequences.</title>
        <authorList>
            <person name="Mo P."/>
        </authorList>
    </citation>
    <scope>NUCLEOTIDE SEQUENCE</scope>
    <source>
        <strain evidence="5">HUAS MG21</strain>
    </source>
</reference>
<evidence type="ECO:0000256" key="1">
    <source>
        <dbReference type="ARBA" id="ARBA00001933"/>
    </source>
</evidence>
<dbReference type="PANTHER" id="PTHR48078:SF6">
    <property type="entry name" value="L-THREONINE DEHYDRATASE CATABOLIC TDCB"/>
    <property type="match status" value="1"/>
</dbReference>
<dbReference type="GO" id="GO:0006567">
    <property type="term" value="P:L-threonine catabolic process"/>
    <property type="evidence" value="ECO:0007669"/>
    <property type="project" value="TreeGrafter"/>
</dbReference>
<dbReference type="RefSeq" id="WP_350281335.1">
    <property type="nucleotide sequence ID" value="NZ_CP158165.1"/>
</dbReference>
<dbReference type="InterPro" id="IPR050147">
    <property type="entry name" value="Ser/Thr_Dehydratase"/>
</dbReference>
<dbReference type="Gene3D" id="3.40.50.1100">
    <property type="match status" value="1"/>
</dbReference>
<comment type="cofactor">
    <cofactor evidence="1">
        <name>pyridoxal 5'-phosphate</name>
        <dbReference type="ChEBI" id="CHEBI:597326"/>
    </cofactor>
</comment>
<dbReference type="AlphaFoldDB" id="A0AAU7TP77"/>
<dbReference type="InterPro" id="IPR036052">
    <property type="entry name" value="TrpB-like_PALP_sf"/>
</dbReference>
<dbReference type="GO" id="GO:0009097">
    <property type="term" value="P:isoleucine biosynthetic process"/>
    <property type="evidence" value="ECO:0007669"/>
    <property type="project" value="TreeGrafter"/>
</dbReference>
<dbReference type="Pfam" id="PF00291">
    <property type="entry name" value="PALP"/>
    <property type="match status" value="1"/>
</dbReference>
<protein>
    <submittedName>
        <fullName evidence="5">Pyridoxal-phosphate dependent enzyme</fullName>
    </submittedName>
</protein>
<evidence type="ECO:0000256" key="3">
    <source>
        <dbReference type="ARBA" id="ARBA00023239"/>
    </source>
</evidence>
<evidence type="ECO:0000256" key="2">
    <source>
        <dbReference type="ARBA" id="ARBA00022898"/>
    </source>
</evidence>
<sequence>MATGVGHVLKELAPEVEVVCVQPVGAPALTLSWRERRVITTDSIDTIADGVAGRRPIPEVLDDLLVVADDAVLVQEASIITGMRLLLNHAGLVVEPSAALGIAAVLENRERFAGRHVVTIVCGGNVDQDKYRRWVGL</sequence>
<accession>A0AAU7TP77</accession>
<organism evidence="5">
    <name type="scientific">Kribbella sp. HUAS MG21</name>
    <dbReference type="NCBI Taxonomy" id="3160966"/>
    <lineage>
        <taxon>Bacteria</taxon>
        <taxon>Bacillati</taxon>
        <taxon>Actinomycetota</taxon>
        <taxon>Actinomycetes</taxon>
        <taxon>Propionibacteriales</taxon>
        <taxon>Kribbellaceae</taxon>
        <taxon>Kribbella</taxon>
    </lineage>
</organism>
<dbReference type="EMBL" id="CP158165">
    <property type="protein sequence ID" value="XBV28584.1"/>
    <property type="molecule type" value="Genomic_DNA"/>
</dbReference>
<keyword evidence="3" id="KW-0456">Lyase</keyword>
<name>A0AAU7TP77_9ACTN</name>
<dbReference type="GO" id="GO:0004794">
    <property type="term" value="F:threonine deaminase activity"/>
    <property type="evidence" value="ECO:0007669"/>
    <property type="project" value="TreeGrafter"/>
</dbReference>
<dbReference type="SUPFAM" id="SSF53686">
    <property type="entry name" value="Tryptophan synthase beta subunit-like PLP-dependent enzymes"/>
    <property type="match status" value="1"/>
</dbReference>
<dbReference type="GO" id="GO:0003941">
    <property type="term" value="F:L-serine ammonia-lyase activity"/>
    <property type="evidence" value="ECO:0007669"/>
    <property type="project" value="TreeGrafter"/>
</dbReference>